<dbReference type="Proteomes" id="UP000298381">
    <property type="component" value="Unassembled WGS sequence"/>
</dbReference>
<dbReference type="PANTHER" id="PTHR11203">
    <property type="entry name" value="CLEAVAGE AND POLYADENYLATION SPECIFICITY FACTOR FAMILY MEMBER"/>
    <property type="match status" value="1"/>
</dbReference>
<dbReference type="EMBL" id="SRIB01000007">
    <property type="protein sequence ID" value="TFZ39999.1"/>
    <property type="molecule type" value="Genomic_DNA"/>
</dbReference>
<organism evidence="4 5">
    <name type="scientific">Soehngenia longivitae</name>
    <dbReference type="NCBI Taxonomy" id="2562294"/>
    <lineage>
        <taxon>Bacteria</taxon>
        <taxon>Bacillati</taxon>
        <taxon>Bacillota</taxon>
        <taxon>Tissierellia</taxon>
        <taxon>Tissierellales</taxon>
        <taxon>Tissierellaceae</taxon>
        <taxon>Soehngenia</taxon>
    </lineage>
</organism>
<sequence length="542" mass="62460">MEIKFFGATKIVTGSNILISTAKYKLLLDCGMFQGNKEIENLNYSPFPYDPKQIDYLILTHAHIDHSGRIPKLINEGFRGRIISTKPTMQLSEIMLKDSAHIQQSDIEWENNRRRRAGEELKKPLYTIEEAQHSISYFNVYNYDQEINLNDDIKLTFRDAGHILGSAIVELWIREYNNTIKIVYTGDLGMSKRPILRDPEYIKEADYLIIESTYGNRIHENYFDSMNELIEIIENTANRGGTVLIPSFAVGRTQELIYQLNKYYEYINTEEYKKIPIYIDSPMAIEATKVFQENAIFFDDEAKKLILSGDNPFEFENLRYVQSKEESMNLNKAQYPKVIISASGMANAGRIRHHLKHNLWNSQNSLVFVGYQAEGTLGRLLLDGVKKVKLLGEEIIVGLEIYNLQGFSAHADILHLRDWLSHFEKKPKKVFVVHGEVDAANSLSRELLYDFGIESIIPNFGDGFIIKDGFTSQISDLGINILNERIDILSEINVLEDEIKNLKFLLEEDKNDKILRNNYDILRNKVSEIRNALLEINLLLGK</sequence>
<dbReference type="InterPro" id="IPR022712">
    <property type="entry name" value="Beta_Casp"/>
</dbReference>
<feature type="domain" description="Metallo-beta-lactamase" evidence="2">
    <location>
        <begin position="13"/>
        <end position="226"/>
    </location>
</feature>
<proteinExistence type="predicted"/>
<keyword evidence="5" id="KW-1185">Reference proteome</keyword>
<dbReference type="Gene3D" id="3.40.50.10890">
    <property type="match status" value="1"/>
</dbReference>
<dbReference type="Gene3D" id="3.60.15.10">
    <property type="entry name" value="Ribonuclease Z/Hydroxyacylglutathione hydrolase-like"/>
    <property type="match status" value="1"/>
</dbReference>
<reference evidence="4 5" key="1">
    <citation type="submission" date="2019-03" db="EMBL/GenBank/DDBJ databases">
        <title>Draft genome sequence data and analysis of a Fermenting Bacterium, Soehngenia longevitae strain 1933PT, isolated from petroleum reservoir in Azerbaijan.</title>
        <authorList>
            <person name="Grouzdev D.S."/>
            <person name="Bidzhieva S.K."/>
            <person name="Sokolova D.S."/>
            <person name="Tourova T.P."/>
            <person name="Poltaraus A.B."/>
            <person name="Nazina T.N."/>
        </authorList>
    </citation>
    <scope>NUCLEOTIDE SEQUENCE [LARGE SCALE GENOMIC DNA]</scope>
    <source>
        <strain evidence="4 5">1933P</strain>
    </source>
</reference>
<name>A0A4Z0D5F2_9FIRM</name>
<dbReference type="GO" id="GO:0004521">
    <property type="term" value="F:RNA endonuclease activity"/>
    <property type="evidence" value="ECO:0007669"/>
    <property type="project" value="TreeGrafter"/>
</dbReference>
<feature type="domain" description="Beta-Casp" evidence="3">
    <location>
        <begin position="253"/>
        <end position="381"/>
    </location>
</feature>
<evidence type="ECO:0000256" key="1">
    <source>
        <dbReference type="ARBA" id="ARBA00022801"/>
    </source>
</evidence>
<dbReference type="Pfam" id="PF16661">
    <property type="entry name" value="Lactamase_B_6"/>
    <property type="match status" value="1"/>
</dbReference>
<dbReference type="GO" id="GO:0016787">
    <property type="term" value="F:hydrolase activity"/>
    <property type="evidence" value="ECO:0007669"/>
    <property type="project" value="UniProtKB-KW"/>
</dbReference>
<dbReference type="SMART" id="SM01027">
    <property type="entry name" value="Beta-Casp"/>
    <property type="match status" value="1"/>
</dbReference>
<dbReference type="InterPro" id="IPR001279">
    <property type="entry name" value="Metallo-B-lactamas"/>
</dbReference>
<dbReference type="SUPFAM" id="SSF56281">
    <property type="entry name" value="Metallo-hydrolase/oxidoreductase"/>
    <property type="match status" value="1"/>
</dbReference>
<comment type="caution">
    <text evidence="4">The sequence shown here is derived from an EMBL/GenBank/DDBJ whole genome shotgun (WGS) entry which is preliminary data.</text>
</comment>
<dbReference type="RefSeq" id="WP_135271071.1">
    <property type="nucleotide sequence ID" value="NZ_SRIB01000007.1"/>
</dbReference>
<dbReference type="InterPro" id="IPR036866">
    <property type="entry name" value="RibonucZ/Hydroxyglut_hydro"/>
</dbReference>
<keyword evidence="1 4" id="KW-0378">Hydrolase</keyword>
<evidence type="ECO:0000259" key="2">
    <source>
        <dbReference type="SMART" id="SM00849"/>
    </source>
</evidence>
<dbReference type="InterPro" id="IPR050698">
    <property type="entry name" value="MBL"/>
</dbReference>
<evidence type="ECO:0000259" key="3">
    <source>
        <dbReference type="SMART" id="SM01027"/>
    </source>
</evidence>
<dbReference type="AlphaFoldDB" id="A0A4Z0D5F2"/>
<dbReference type="Pfam" id="PF10996">
    <property type="entry name" value="Beta-Casp"/>
    <property type="match status" value="1"/>
</dbReference>
<evidence type="ECO:0000313" key="5">
    <source>
        <dbReference type="Proteomes" id="UP000298381"/>
    </source>
</evidence>
<dbReference type="Pfam" id="PF07521">
    <property type="entry name" value="RMMBL"/>
    <property type="match status" value="1"/>
</dbReference>
<protein>
    <submittedName>
        <fullName evidence="4">MBL fold metallo-hydrolase</fullName>
    </submittedName>
</protein>
<dbReference type="PANTHER" id="PTHR11203:SF37">
    <property type="entry name" value="INTEGRATOR COMPLEX SUBUNIT 11"/>
    <property type="match status" value="1"/>
</dbReference>
<dbReference type="CDD" id="cd16295">
    <property type="entry name" value="TTHA0252-CPSF-like_MBL-fold"/>
    <property type="match status" value="1"/>
</dbReference>
<dbReference type="InterPro" id="IPR011108">
    <property type="entry name" value="RMMBL"/>
</dbReference>
<evidence type="ECO:0000313" key="4">
    <source>
        <dbReference type="EMBL" id="TFZ39999.1"/>
    </source>
</evidence>
<accession>A0A4Z0D5F2</accession>
<dbReference type="SMART" id="SM00849">
    <property type="entry name" value="Lactamase_B"/>
    <property type="match status" value="1"/>
</dbReference>
<gene>
    <name evidence="4" type="ORF">E4100_05700</name>
</gene>
<dbReference type="OrthoDB" id="9803916at2"/>